<accession>A0A9N8HKP1</accession>
<feature type="compositionally biased region" description="Pro residues" evidence="1">
    <location>
        <begin position="322"/>
        <end position="333"/>
    </location>
</feature>
<dbReference type="EMBL" id="CAICTM010000768">
    <property type="protein sequence ID" value="CAB9516237.1"/>
    <property type="molecule type" value="Genomic_DNA"/>
</dbReference>
<feature type="compositionally biased region" description="Low complexity" evidence="1">
    <location>
        <begin position="334"/>
        <end position="350"/>
    </location>
</feature>
<feature type="compositionally biased region" description="Low complexity" evidence="1">
    <location>
        <begin position="362"/>
        <end position="389"/>
    </location>
</feature>
<comment type="caution">
    <text evidence="3">The sequence shown here is derived from an EMBL/GenBank/DDBJ whole genome shotgun (WGS) entry which is preliminary data.</text>
</comment>
<dbReference type="InterPro" id="IPR036865">
    <property type="entry name" value="CRAL-TRIO_dom_sf"/>
</dbReference>
<organism evidence="3 4">
    <name type="scientific">Seminavis robusta</name>
    <dbReference type="NCBI Taxonomy" id="568900"/>
    <lineage>
        <taxon>Eukaryota</taxon>
        <taxon>Sar</taxon>
        <taxon>Stramenopiles</taxon>
        <taxon>Ochrophyta</taxon>
        <taxon>Bacillariophyta</taxon>
        <taxon>Bacillariophyceae</taxon>
        <taxon>Bacillariophycidae</taxon>
        <taxon>Naviculales</taxon>
        <taxon>Naviculaceae</taxon>
        <taxon>Seminavis</taxon>
    </lineage>
</organism>
<dbReference type="Gene3D" id="3.40.525.10">
    <property type="entry name" value="CRAL-TRIO lipid binding domain"/>
    <property type="match status" value="1"/>
</dbReference>
<dbReference type="Pfam" id="PF00650">
    <property type="entry name" value="CRAL_TRIO"/>
    <property type="match status" value="1"/>
</dbReference>
<dbReference type="Proteomes" id="UP001153069">
    <property type="component" value="Unassembled WGS sequence"/>
</dbReference>
<evidence type="ECO:0000313" key="3">
    <source>
        <dbReference type="EMBL" id="CAB9516237.1"/>
    </source>
</evidence>
<evidence type="ECO:0000256" key="1">
    <source>
        <dbReference type="SAM" id="MobiDB-lite"/>
    </source>
</evidence>
<evidence type="ECO:0000259" key="2">
    <source>
        <dbReference type="Pfam" id="PF00650"/>
    </source>
</evidence>
<feature type="compositionally biased region" description="Pro residues" evidence="1">
    <location>
        <begin position="351"/>
        <end position="361"/>
    </location>
</feature>
<keyword evidence="4" id="KW-1185">Reference proteome</keyword>
<sequence length="414" mass="45644">MSTFENERGLPPAQRNMSAAARAAAADALVNEEPRAKRVKSDPTMTITSPELDRSRQVASAAVSNEKIAKLKQRQVMKGHKVSKLTDFDFAQQAIVADSEDDIDAIVERLYKLQCFRDEYQILDTVEEGVALIQKLMEIMPGYLLSVDFAPRYGSHIFVWDFAAFQPATLQDPDKMRIFMGALYYIFQCLSTNLKAARAGVVIITECQGMTSENFDFHIEQKMLSELFCHYPFKYKECLWLNTPVIANIAYGLLKPLVNKSFLATWRMGCKLDGYEGRVDSLFKQPTLAIAQEQLLKRVEGFLTERAQNVRNFELCEKMVYNPPPEGQGPPLPAAARGPRPQGAAARGPRPGMPGPRPPMARPGMRPGMQMPRAGPRHAAAASGIAQARAAQLARAAARAAAAAARANANAEGN</sequence>
<proteinExistence type="predicted"/>
<dbReference type="SUPFAM" id="SSF52087">
    <property type="entry name" value="CRAL/TRIO domain"/>
    <property type="match status" value="1"/>
</dbReference>
<feature type="compositionally biased region" description="Basic and acidic residues" evidence="1">
    <location>
        <begin position="32"/>
        <end position="41"/>
    </location>
</feature>
<gene>
    <name evidence="3" type="ORF">SEMRO_769_G199830.1</name>
</gene>
<dbReference type="AlphaFoldDB" id="A0A9N8HKP1"/>
<feature type="region of interest" description="Disordered" evidence="1">
    <location>
        <begin position="1"/>
        <end position="48"/>
    </location>
</feature>
<evidence type="ECO:0000313" key="4">
    <source>
        <dbReference type="Proteomes" id="UP001153069"/>
    </source>
</evidence>
<feature type="region of interest" description="Disordered" evidence="1">
    <location>
        <begin position="322"/>
        <end position="389"/>
    </location>
</feature>
<name>A0A9N8HKP1_9STRA</name>
<protein>
    <recommendedName>
        <fullName evidence="2">CRAL-TRIO domain-containing protein</fullName>
    </recommendedName>
</protein>
<feature type="compositionally biased region" description="Low complexity" evidence="1">
    <location>
        <begin position="19"/>
        <end position="28"/>
    </location>
</feature>
<feature type="domain" description="CRAL-TRIO" evidence="2">
    <location>
        <begin position="154"/>
        <end position="261"/>
    </location>
</feature>
<reference evidence="3" key="1">
    <citation type="submission" date="2020-06" db="EMBL/GenBank/DDBJ databases">
        <authorList>
            <consortium name="Plant Systems Biology data submission"/>
        </authorList>
    </citation>
    <scope>NUCLEOTIDE SEQUENCE</scope>
    <source>
        <strain evidence="3">D6</strain>
    </source>
</reference>
<dbReference type="InterPro" id="IPR001251">
    <property type="entry name" value="CRAL-TRIO_dom"/>
</dbReference>